<dbReference type="EMBL" id="JBFOLJ010000004">
    <property type="protein sequence ID" value="KAL2544773.1"/>
    <property type="molecule type" value="Genomic_DNA"/>
</dbReference>
<gene>
    <name evidence="2" type="ORF">Fot_14006</name>
</gene>
<proteinExistence type="predicted"/>
<evidence type="ECO:0000313" key="3">
    <source>
        <dbReference type="Proteomes" id="UP001604277"/>
    </source>
</evidence>
<organism evidence="2 3">
    <name type="scientific">Forsythia ovata</name>
    <dbReference type="NCBI Taxonomy" id="205694"/>
    <lineage>
        <taxon>Eukaryota</taxon>
        <taxon>Viridiplantae</taxon>
        <taxon>Streptophyta</taxon>
        <taxon>Embryophyta</taxon>
        <taxon>Tracheophyta</taxon>
        <taxon>Spermatophyta</taxon>
        <taxon>Magnoliopsida</taxon>
        <taxon>eudicotyledons</taxon>
        <taxon>Gunneridae</taxon>
        <taxon>Pentapetalae</taxon>
        <taxon>asterids</taxon>
        <taxon>lamiids</taxon>
        <taxon>Lamiales</taxon>
        <taxon>Oleaceae</taxon>
        <taxon>Forsythieae</taxon>
        <taxon>Forsythia</taxon>
    </lineage>
</organism>
<sequence>MGKKQKGSASGQEAKETRTVNRSTGSTIQVTRMSRPLEIGRTFLLFDRPDLVLRSSQTFLLYLLKAKYPSVSQILGDTDTKSERSVGTTQYSAPVAERKDVLELKAPWRVDDIRVPRHPFVVSAAEVARGADGTCGRMKMWRRRRQHGRRRQVVFIDCRCSMPHHVLSKSLSNGKFQPTNRALVPFRLH</sequence>
<name>A0ABD1W7L5_9LAMI</name>
<evidence type="ECO:0000256" key="1">
    <source>
        <dbReference type="SAM" id="MobiDB-lite"/>
    </source>
</evidence>
<feature type="region of interest" description="Disordered" evidence="1">
    <location>
        <begin position="1"/>
        <end position="28"/>
    </location>
</feature>
<comment type="caution">
    <text evidence="2">The sequence shown here is derived from an EMBL/GenBank/DDBJ whole genome shotgun (WGS) entry which is preliminary data.</text>
</comment>
<reference evidence="3" key="1">
    <citation type="submission" date="2024-07" db="EMBL/GenBank/DDBJ databases">
        <title>Two chromosome-level genome assemblies of Korean endemic species Abeliophyllum distichum and Forsythia ovata (Oleaceae).</title>
        <authorList>
            <person name="Jang H."/>
        </authorList>
    </citation>
    <scope>NUCLEOTIDE SEQUENCE [LARGE SCALE GENOMIC DNA]</scope>
</reference>
<protein>
    <submittedName>
        <fullName evidence="2">Uncharacterized protein</fullName>
    </submittedName>
</protein>
<dbReference type="AlphaFoldDB" id="A0ABD1W7L5"/>
<accession>A0ABD1W7L5</accession>
<dbReference type="Proteomes" id="UP001604277">
    <property type="component" value="Unassembled WGS sequence"/>
</dbReference>
<keyword evidence="3" id="KW-1185">Reference proteome</keyword>
<evidence type="ECO:0000313" key="2">
    <source>
        <dbReference type="EMBL" id="KAL2544773.1"/>
    </source>
</evidence>